<dbReference type="Proteomes" id="UP000001055">
    <property type="component" value="Unassembled WGS sequence"/>
</dbReference>
<evidence type="ECO:0000313" key="2">
    <source>
        <dbReference type="Proteomes" id="UP000001055"/>
    </source>
</evidence>
<dbReference type="GeneID" id="5980264"/>
<dbReference type="HOGENOM" id="CLU_883107_0_0_1"/>
<evidence type="ECO:0000313" key="1">
    <source>
        <dbReference type="EMBL" id="EAT79462.2"/>
    </source>
</evidence>
<reference evidence="2" key="1">
    <citation type="journal article" date="2007" name="Plant Cell">
        <title>Dothideomycete-plant interactions illuminated by genome sequencing and EST analysis of the wheat pathogen Stagonospora nodorum.</title>
        <authorList>
            <person name="Hane J.K."/>
            <person name="Lowe R.G."/>
            <person name="Solomon P.S."/>
            <person name="Tan K.C."/>
            <person name="Schoch C.L."/>
            <person name="Spatafora J.W."/>
            <person name="Crous P.W."/>
            <person name="Kodira C."/>
            <person name="Birren B.W."/>
            <person name="Galagan J.E."/>
            <person name="Torriani S.F."/>
            <person name="McDonald B.A."/>
            <person name="Oliver R.P."/>
        </authorList>
    </citation>
    <scope>NUCLEOTIDE SEQUENCE [LARGE SCALE GENOMIC DNA]</scope>
    <source>
        <strain evidence="2">SN15 / ATCC MYA-4574 / FGSC 10173</strain>
    </source>
</reference>
<dbReference type="VEuPathDB" id="FungiDB:JI435_131350"/>
<gene>
    <name evidence="1" type="ORF">SNOG_13135</name>
</gene>
<protein>
    <submittedName>
        <fullName evidence="1">Uncharacterized protein</fullName>
    </submittedName>
</protein>
<dbReference type="KEGG" id="pno:SNOG_13135"/>
<accession>Q0U529</accession>
<sequence>MSVKPPYDTADADPQLQSIFFTLPRELRDQIYHFLLLSTRRTFQSFPLNSTSGTQLSKWDVLQLQYRLPADFANTNPRNLPFSQSNSAPDWLFSCKAMMHEGVIQFSRNAEWLFDGHRSISDWTLQLPIDTSRTTRIEFKVQNLANYEEPRWGQGTDTYAELAQYAQRMRKVDIKWTTIRFVGHSYRFGPTNVYCNNQANNMMRNLVTIFDGIDAQRWEFGIQDPEPFRYWVLFEWVVEEAQKPGVGKLEILVKERTRKPVKIIKPEEDLANLLPPGWVCKRPPCECNECVQERAEGHEGGYGPRPDVVRVTNAG</sequence>
<dbReference type="InParanoid" id="Q0U529"/>
<proteinExistence type="predicted"/>
<name>Q0U529_PHANO</name>
<dbReference type="AlphaFoldDB" id="Q0U529"/>
<dbReference type="EMBL" id="CH445349">
    <property type="protein sequence ID" value="EAT79462.2"/>
    <property type="molecule type" value="Genomic_DNA"/>
</dbReference>
<dbReference type="RefSeq" id="XP_001803349.1">
    <property type="nucleotide sequence ID" value="XM_001803297.1"/>
</dbReference>
<organism evidence="1 2">
    <name type="scientific">Phaeosphaeria nodorum (strain SN15 / ATCC MYA-4574 / FGSC 10173)</name>
    <name type="common">Glume blotch fungus</name>
    <name type="synonym">Parastagonospora nodorum</name>
    <dbReference type="NCBI Taxonomy" id="321614"/>
    <lineage>
        <taxon>Eukaryota</taxon>
        <taxon>Fungi</taxon>
        <taxon>Dikarya</taxon>
        <taxon>Ascomycota</taxon>
        <taxon>Pezizomycotina</taxon>
        <taxon>Dothideomycetes</taxon>
        <taxon>Pleosporomycetidae</taxon>
        <taxon>Pleosporales</taxon>
        <taxon>Pleosporineae</taxon>
        <taxon>Phaeosphaeriaceae</taxon>
        <taxon>Parastagonospora</taxon>
    </lineage>
</organism>